<evidence type="ECO:0000256" key="3">
    <source>
        <dbReference type="ARBA" id="ARBA00022729"/>
    </source>
</evidence>
<dbReference type="GO" id="GO:0004557">
    <property type="term" value="F:alpha-galactosidase activity"/>
    <property type="evidence" value="ECO:0007669"/>
    <property type="project" value="UniProtKB-EC"/>
</dbReference>
<keyword evidence="5" id="KW-0378">Hydrolase</keyword>
<evidence type="ECO:0000259" key="8">
    <source>
        <dbReference type="Pfam" id="PF23763"/>
    </source>
</evidence>
<evidence type="ECO:0000256" key="1">
    <source>
        <dbReference type="ARBA" id="ARBA00001255"/>
    </source>
</evidence>
<dbReference type="InterPro" id="IPR057275">
    <property type="entry name" value="Beta-barrel_GLAA-B_I"/>
</dbReference>
<dbReference type="Pfam" id="PF23764">
    <property type="entry name" value="Beta-barrel_GLAA-B_II"/>
    <property type="match status" value="1"/>
</dbReference>
<evidence type="ECO:0000313" key="11">
    <source>
        <dbReference type="Proteomes" id="UP000292884"/>
    </source>
</evidence>
<keyword evidence="4" id="KW-0677">Repeat</keyword>
<keyword evidence="11" id="KW-1185">Reference proteome</keyword>
<dbReference type="Gene3D" id="2.160.20.10">
    <property type="entry name" value="Single-stranded right-handed beta-helix, Pectin lyase-like"/>
    <property type="match status" value="1"/>
</dbReference>
<dbReference type="AlphaFoldDB" id="A0A4R0MRJ1"/>
<dbReference type="InterPro" id="IPR012334">
    <property type="entry name" value="Pectin_lyas_fold"/>
</dbReference>
<dbReference type="InterPro" id="IPR011050">
    <property type="entry name" value="Pectin_lyase_fold/virulence"/>
</dbReference>
<evidence type="ECO:0000256" key="2">
    <source>
        <dbReference type="ARBA" id="ARBA00001271"/>
    </source>
</evidence>
<name>A0A4R0MRJ1_9SPHI</name>
<feature type="domain" description="GLAA-B beta-barrel" evidence="9">
    <location>
        <begin position="360"/>
        <end position="424"/>
    </location>
</feature>
<organism evidence="10 11">
    <name type="scientific">Pedobacter frigiditerrae</name>
    <dbReference type="NCBI Taxonomy" id="2530452"/>
    <lineage>
        <taxon>Bacteria</taxon>
        <taxon>Pseudomonadati</taxon>
        <taxon>Bacteroidota</taxon>
        <taxon>Sphingobacteriia</taxon>
        <taxon>Sphingobacteriales</taxon>
        <taxon>Sphingobacteriaceae</taxon>
        <taxon>Pedobacter</taxon>
    </lineage>
</organism>
<keyword evidence="6" id="KW-0326">Glycosidase</keyword>
<evidence type="ECO:0000256" key="6">
    <source>
        <dbReference type="ARBA" id="ARBA00023295"/>
    </source>
</evidence>
<feature type="chain" id="PRO_5020485476" evidence="7">
    <location>
        <begin position="31"/>
        <end position="614"/>
    </location>
</feature>
<sequence>MPNRKLNFNSYSKIMLLLLMSICLMNSLKAQTKTKIYKLANYGILPGNGKNTSALLITVLQKIKSENNEQVAVVIQFQKGRYDFYPEGAEKREYYISNHDQDNPKIVGIALENWKNLTLDGKGADLMFHGRMLPIALIGSTNVKIKNLSIDFEKPQISQIQIIENDTLKGNIIYQVAPWVDYKIKDSVFYNRGEGWEMRPGSGIAFEKDTKRIVFNTGDIAVGTRGVTEISPGKISVRWKNKKLVPGTVIAMRSGPRPSPGIFVHKGKDISFENVKVHYAEGMGLLAQLTENIYMDGFGVCLRGKNDSRYFTTQADATHFSGCWGKIISKNGLYEGMMDDAINVHGTYLKIIQKIDDHTVIGRYMHGQSYGFDWGNVKDTVQFIRSNTMELWDTKNTITSISPVQGDVKSPMKEFKITFSKPLDVAIDPAKTAIGIENISWTPSVSFTGNIIRNNRARGALFSTPKPVVVTHNLFDHTSGSAILLCGDANGWYETGTCTDVTISNNKFVNALTSMYQFTSAVISIYPEIPNLKEQKKYFHSGIKIENNTFETFDQPILYAKSVDGLRFSHNKIFTNKTYPAFHHNKKRVLLERVVNLAMDVNKIDGELVELKPQ</sequence>
<dbReference type="SUPFAM" id="SSF51126">
    <property type="entry name" value="Pectin lyase-like"/>
    <property type="match status" value="1"/>
</dbReference>
<evidence type="ECO:0000259" key="9">
    <source>
        <dbReference type="Pfam" id="PF23764"/>
    </source>
</evidence>
<comment type="caution">
    <text evidence="10">The sequence shown here is derived from an EMBL/GenBank/DDBJ whole genome shotgun (WGS) entry which is preliminary data.</text>
</comment>
<dbReference type="EMBL" id="SJSK01000004">
    <property type="protein sequence ID" value="TCC89207.1"/>
    <property type="molecule type" value="Genomic_DNA"/>
</dbReference>
<proteinExistence type="predicted"/>
<dbReference type="Proteomes" id="UP000292884">
    <property type="component" value="Unassembled WGS sequence"/>
</dbReference>
<comment type="catalytic activity">
    <reaction evidence="2">
        <text>Hydrolysis of terminal, non-reducing branched (1-&gt;3)-alpha-D-galactosidic residues, producing free D-galactose.</text>
        <dbReference type="EC" id="3.2.1.n1"/>
    </reaction>
</comment>
<dbReference type="InterPro" id="IPR056441">
    <property type="entry name" value="Beta-barrel_GLAA-B_II"/>
</dbReference>
<dbReference type="Pfam" id="PF23763">
    <property type="entry name" value="Beta-barrel_GLAA-B_I"/>
    <property type="match status" value="1"/>
</dbReference>
<dbReference type="OrthoDB" id="9807299at2"/>
<evidence type="ECO:0000256" key="4">
    <source>
        <dbReference type="ARBA" id="ARBA00022737"/>
    </source>
</evidence>
<evidence type="ECO:0000313" key="10">
    <source>
        <dbReference type="EMBL" id="TCC89207.1"/>
    </source>
</evidence>
<evidence type="ECO:0000256" key="5">
    <source>
        <dbReference type="ARBA" id="ARBA00022801"/>
    </source>
</evidence>
<comment type="catalytic activity">
    <reaction evidence="1">
        <text>Hydrolysis of terminal, non-reducing alpha-D-galactose residues in alpha-D-galactosides, including galactose oligosaccharides, galactomannans and galactolipids.</text>
        <dbReference type="EC" id="3.2.1.22"/>
    </reaction>
</comment>
<reference evidence="10 11" key="1">
    <citation type="submission" date="2019-02" db="EMBL/GenBank/DDBJ databases">
        <title>Pedobacter sp. RP-1-13 sp. nov., isolated from Arctic soil.</title>
        <authorList>
            <person name="Dahal R.H."/>
        </authorList>
    </citation>
    <scope>NUCLEOTIDE SEQUENCE [LARGE SCALE GENOMIC DNA]</scope>
    <source>
        <strain evidence="10 11">RP-1-13</strain>
    </source>
</reference>
<keyword evidence="3 7" id="KW-0732">Signal</keyword>
<feature type="domain" description="GLAA-B beta-barrel" evidence="8">
    <location>
        <begin position="158"/>
        <end position="250"/>
    </location>
</feature>
<feature type="signal peptide" evidence="7">
    <location>
        <begin position="1"/>
        <end position="30"/>
    </location>
</feature>
<evidence type="ECO:0000256" key="7">
    <source>
        <dbReference type="SAM" id="SignalP"/>
    </source>
</evidence>
<gene>
    <name evidence="10" type="ORF">EZ428_16025</name>
</gene>
<protein>
    <submittedName>
        <fullName evidence="10">Alpha-1,3-galactosidase B</fullName>
    </submittedName>
</protein>
<accession>A0A4R0MRJ1</accession>